<keyword evidence="2" id="KW-0732">Signal</keyword>
<dbReference type="OrthoDB" id="419812at2759"/>
<dbReference type="PANTHER" id="PTHR14614:SF132">
    <property type="entry name" value="PROTEIN-LYSINE METHYLTRANSFERASE C42C1.13"/>
    <property type="match status" value="1"/>
</dbReference>
<evidence type="ECO:0000256" key="1">
    <source>
        <dbReference type="SAM" id="MobiDB-lite"/>
    </source>
</evidence>
<keyword evidence="3" id="KW-0489">Methyltransferase</keyword>
<sequence length="308" mass="32879">MPLCHGLLPLLLVFAAASESSELCTAESCEATERRPRRTKRSRHILEGPAPESDGGGSWRLVLSEDTAATGAWSGNKVWPGALALLGHLHETFGRTLVGFRILELGAGLPLLSASLAALGAEVCATDHPDVIDQVQAAADGLIEGLTSLAKARLQFAGYAWGGAFSHLLPDRCKFSGPIDLVVGADLVYDGFPVDALYESLSNLLEQNGCSATLALQPRQFPMTAALREPRLIAGFLKRFLQERTWEVKTKSVGAQDLGIPEQSLLPDGEPAWKGLTLATIIPPGSRDPPLQSTPGEGTLRYQREALP</sequence>
<name>A0A1Q9E6P4_SYMMI</name>
<keyword evidence="3" id="KW-0808">Transferase</keyword>
<protein>
    <submittedName>
        <fullName evidence="3">Protein-lysine methyltransferase METTL21C</fullName>
    </submittedName>
</protein>
<feature type="signal peptide" evidence="2">
    <location>
        <begin position="1"/>
        <end position="20"/>
    </location>
</feature>
<evidence type="ECO:0000256" key="2">
    <source>
        <dbReference type="SAM" id="SignalP"/>
    </source>
</evidence>
<gene>
    <name evidence="3" type="primary">METTL21C</name>
    <name evidence="3" type="ORF">AK812_SmicGene14019</name>
</gene>
<keyword evidence="4" id="KW-1185">Reference proteome</keyword>
<dbReference type="AlphaFoldDB" id="A0A1Q9E6P4"/>
<dbReference type="InterPro" id="IPR029063">
    <property type="entry name" value="SAM-dependent_MTases_sf"/>
</dbReference>
<dbReference type="Proteomes" id="UP000186817">
    <property type="component" value="Unassembled WGS sequence"/>
</dbReference>
<reference evidence="3 4" key="1">
    <citation type="submission" date="2016-02" db="EMBL/GenBank/DDBJ databases">
        <title>Genome analysis of coral dinoflagellate symbionts highlights evolutionary adaptations to a symbiotic lifestyle.</title>
        <authorList>
            <person name="Aranda M."/>
            <person name="Li Y."/>
            <person name="Liew Y.J."/>
            <person name="Baumgarten S."/>
            <person name="Simakov O."/>
            <person name="Wilson M."/>
            <person name="Piel J."/>
            <person name="Ashoor H."/>
            <person name="Bougouffa S."/>
            <person name="Bajic V.B."/>
            <person name="Ryu T."/>
            <person name="Ravasi T."/>
            <person name="Bayer T."/>
            <person name="Micklem G."/>
            <person name="Kim H."/>
            <person name="Bhak J."/>
            <person name="Lajeunesse T.C."/>
            <person name="Voolstra C.R."/>
        </authorList>
    </citation>
    <scope>NUCLEOTIDE SEQUENCE [LARGE SCALE GENOMIC DNA]</scope>
    <source>
        <strain evidence="3 4">CCMP2467</strain>
    </source>
</reference>
<dbReference type="SUPFAM" id="SSF53335">
    <property type="entry name" value="S-adenosyl-L-methionine-dependent methyltransferases"/>
    <property type="match status" value="1"/>
</dbReference>
<dbReference type="PANTHER" id="PTHR14614">
    <property type="entry name" value="HEPATOCELLULAR CARCINOMA-ASSOCIATED ANTIGEN"/>
    <property type="match status" value="1"/>
</dbReference>
<proteinExistence type="predicted"/>
<dbReference type="Gene3D" id="3.40.50.150">
    <property type="entry name" value="Vaccinia Virus protein VP39"/>
    <property type="match status" value="1"/>
</dbReference>
<feature type="chain" id="PRO_5012299749" evidence="2">
    <location>
        <begin position="21"/>
        <end position="308"/>
    </location>
</feature>
<dbReference type="Pfam" id="PF10294">
    <property type="entry name" value="Methyltransf_16"/>
    <property type="match status" value="1"/>
</dbReference>
<evidence type="ECO:0000313" key="4">
    <source>
        <dbReference type="Proteomes" id="UP000186817"/>
    </source>
</evidence>
<feature type="region of interest" description="Disordered" evidence="1">
    <location>
        <begin position="283"/>
        <end position="308"/>
    </location>
</feature>
<comment type="caution">
    <text evidence="3">The sequence shown here is derived from an EMBL/GenBank/DDBJ whole genome shotgun (WGS) entry which is preliminary data.</text>
</comment>
<dbReference type="GO" id="GO:0032259">
    <property type="term" value="P:methylation"/>
    <property type="evidence" value="ECO:0007669"/>
    <property type="project" value="UniProtKB-KW"/>
</dbReference>
<dbReference type="InterPro" id="IPR019410">
    <property type="entry name" value="Methyltransf_16"/>
</dbReference>
<evidence type="ECO:0000313" key="3">
    <source>
        <dbReference type="EMBL" id="OLQ03086.1"/>
    </source>
</evidence>
<accession>A0A1Q9E6P4</accession>
<dbReference type="GO" id="GO:0008168">
    <property type="term" value="F:methyltransferase activity"/>
    <property type="evidence" value="ECO:0007669"/>
    <property type="project" value="UniProtKB-KW"/>
</dbReference>
<organism evidence="3 4">
    <name type="scientific">Symbiodinium microadriaticum</name>
    <name type="common">Dinoflagellate</name>
    <name type="synonym">Zooxanthella microadriatica</name>
    <dbReference type="NCBI Taxonomy" id="2951"/>
    <lineage>
        <taxon>Eukaryota</taxon>
        <taxon>Sar</taxon>
        <taxon>Alveolata</taxon>
        <taxon>Dinophyceae</taxon>
        <taxon>Suessiales</taxon>
        <taxon>Symbiodiniaceae</taxon>
        <taxon>Symbiodinium</taxon>
    </lineage>
</organism>
<dbReference type="EMBL" id="LSRX01000247">
    <property type="protein sequence ID" value="OLQ03086.1"/>
    <property type="molecule type" value="Genomic_DNA"/>
</dbReference>
<feature type="region of interest" description="Disordered" evidence="1">
    <location>
        <begin position="28"/>
        <end position="59"/>
    </location>
</feature>